<proteinExistence type="predicted"/>
<evidence type="ECO:0000313" key="3">
    <source>
        <dbReference type="Proteomes" id="UP000605253"/>
    </source>
</evidence>
<dbReference type="AlphaFoldDB" id="A0A917FQX1"/>
<evidence type="ECO:0000313" key="2">
    <source>
        <dbReference type="EMBL" id="GGF95460.1"/>
    </source>
</evidence>
<keyword evidence="1" id="KW-0732">Signal</keyword>
<evidence type="ECO:0000256" key="1">
    <source>
        <dbReference type="SAM" id="SignalP"/>
    </source>
</evidence>
<reference evidence="2" key="1">
    <citation type="journal article" date="2014" name="Int. J. Syst. Evol. Microbiol.">
        <title>Complete genome sequence of Corynebacterium casei LMG S-19264T (=DSM 44701T), isolated from a smear-ripened cheese.</title>
        <authorList>
            <consortium name="US DOE Joint Genome Institute (JGI-PGF)"/>
            <person name="Walter F."/>
            <person name="Albersmeier A."/>
            <person name="Kalinowski J."/>
            <person name="Ruckert C."/>
        </authorList>
    </citation>
    <scope>NUCLEOTIDE SEQUENCE</scope>
    <source>
        <strain evidence="2">CGMCC 1.12181</strain>
    </source>
</reference>
<organism evidence="2 3">
    <name type="scientific">Marinicella pacifica</name>
    <dbReference type="NCBI Taxonomy" id="1171543"/>
    <lineage>
        <taxon>Bacteria</taxon>
        <taxon>Pseudomonadati</taxon>
        <taxon>Pseudomonadota</taxon>
        <taxon>Gammaproteobacteria</taxon>
        <taxon>Lysobacterales</taxon>
        <taxon>Marinicellaceae</taxon>
        <taxon>Marinicella</taxon>
    </lineage>
</organism>
<protein>
    <submittedName>
        <fullName evidence="2">Uncharacterized protein</fullName>
    </submittedName>
</protein>
<feature type="chain" id="PRO_5037794032" evidence="1">
    <location>
        <begin position="20"/>
        <end position="315"/>
    </location>
</feature>
<dbReference type="RefSeq" id="WP_188365206.1">
    <property type="nucleotide sequence ID" value="NZ_BAABJF010000001.1"/>
</dbReference>
<dbReference type="Proteomes" id="UP000605253">
    <property type="component" value="Unassembled WGS sequence"/>
</dbReference>
<gene>
    <name evidence="2" type="ORF">GCM10011365_16000</name>
</gene>
<dbReference type="EMBL" id="BMEO01000006">
    <property type="protein sequence ID" value="GGF95460.1"/>
    <property type="molecule type" value="Genomic_DNA"/>
</dbReference>
<feature type="signal peptide" evidence="1">
    <location>
        <begin position="1"/>
        <end position="19"/>
    </location>
</feature>
<comment type="caution">
    <text evidence="2">The sequence shown here is derived from an EMBL/GenBank/DDBJ whole genome shotgun (WGS) entry which is preliminary data.</text>
</comment>
<sequence>MIKQLTIMLCLLVFFAINASSSNTLQQVPGTGIFMQTPQGFTASKRFAGFEQVDSMSSLMVMPLKDVSLDEIGQQMFSKEQLKKQKMTMLGREDLLFNGRMVGLVFLQQETAAGVVEKIVRLIEGDNELVVLNGIYLPSNKDQVYQPLRHAILSAEWRDVPAPTGFEMVDFTFDVAPGWEIREPGQLGRMVMLSPVDAPKHSTPMDWPLVIVAPSLDDRTVHNLRASSIEMLNNVKGYEFDSIQSEQSREIDGLKSYFIKSTGTDIETSEPLECWQLLLRGQNNKGYYRILALGSDLNSDAGELFEILKSTFTLK</sequence>
<keyword evidence="3" id="KW-1185">Reference proteome</keyword>
<name>A0A917FQX1_9GAMM</name>
<reference evidence="2" key="2">
    <citation type="submission" date="2020-09" db="EMBL/GenBank/DDBJ databases">
        <authorList>
            <person name="Sun Q."/>
            <person name="Zhou Y."/>
        </authorList>
    </citation>
    <scope>NUCLEOTIDE SEQUENCE</scope>
    <source>
        <strain evidence="2">CGMCC 1.12181</strain>
    </source>
</reference>
<accession>A0A917FQX1</accession>